<evidence type="ECO:0000256" key="5">
    <source>
        <dbReference type="ARBA" id="ARBA00022691"/>
    </source>
</evidence>
<dbReference type="Gene3D" id="3.40.50.150">
    <property type="entry name" value="Vaccinia Virus protein VP39"/>
    <property type="match status" value="1"/>
</dbReference>
<dbReference type="CDD" id="cd02440">
    <property type="entry name" value="AdoMet_MTases"/>
    <property type="match status" value="1"/>
</dbReference>
<gene>
    <name evidence="6" type="primary">rsmG</name>
    <name evidence="7" type="ORF">SAMN05444368_1143</name>
</gene>
<dbReference type="EC" id="2.1.1.-" evidence="6"/>
<sequence length="230" mass="26126">MKLKEIDSGIVANLIDENKEKLMYYAHILAKANARARLTGSDDPIEIFDVHVMDCAMALPLLPGNAWVVDVGTGGGLPGIVWAICRNDLSVVLLDSIRKKCELLSDMIQHLGLKNVQVCCGRVEEFALSNFERYDVAAARGVSHLGILLEYFSPLVKKGGRCLAFKGPRAFEELREFYGREGKLGWSGLEVWKYDLDERELFIFTWQKSRDAEMKLPRRVGIPEKRPWWR</sequence>
<dbReference type="RefSeq" id="WP_014807884.1">
    <property type="nucleotide sequence ID" value="NZ_DAORXD010000027.1"/>
</dbReference>
<evidence type="ECO:0000256" key="2">
    <source>
        <dbReference type="ARBA" id="ARBA00022552"/>
    </source>
</evidence>
<evidence type="ECO:0000313" key="8">
    <source>
        <dbReference type="Proteomes" id="UP000185093"/>
    </source>
</evidence>
<keyword evidence="8" id="KW-1185">Reference proteome</keyword>
<feature type="binding site" evidence="6">
    <location>
        <position position="72"/>
    </location>
    <ligand>
        <name>S-adenosyl-L-methionine</name>
        <dbReference type="ChEBI" id="CHEBI:59789"/>
    </ligand>
</feature>
<dbReference type="PANTHER" id="PTHR31760">
    <property type="entry name" value="S-ADENOSYL-L-METHIONINE-DEPENDENT METHYLTRANSFERASES SUPERFAMILY PROTEIN"/>
    <property type="match status" value="1"/>
</dbReference>
<accession>A0ABY1JDB8</accession>
<keyword evidence="3 6" id="KW-0489">Methyltransferase</keyword>
<proteinExistence type="inferred from homology"/>
<feature type="binding site" evidence="6">
    <location>
        <position position="140"/>
    </location>
    <ligand>
        <name>S-adenosyl-L-methionine</name>
        <dbReference type="ChEBI" id="CHEBI:59789"/>
    </ligand>
</feature>
<evidence type="ECO:0000313" key="7">
    <source>
        <dbReference type="EMBL" id="SIN68205.1"/>
    </source>
</evidence>
<keyword evidence="2 6" id="KW-0698">rRNA processing</keyword>
<dbReference type="EMBL" id="FSQZ01000001">
    <property type="protein sequence ID" value="SIN68205.1"/>
    <property type="molecule type" value="Genomic_DNA"/>
</dbReference>
<dbReference type="Proteomes" id="UP000185093">
    <property type="component" value="Unassembled WGS sequence"/>
</dbReference>
<evidence type="ECO:0000256" key="6">
    <source>
        <dbReference type="HAMAP-Rule" id="MF_00074"/>
    </source>
</evidence>
<dbReference type="HAMAP" id="MF_00074">
    <property type="entry name" value="16SrRNA_methyltr_G"/>
    <property type="match status" value="1"/>
</dbReference>
<dbReference type="PIRSF" id="PIRSF003078">
    <property type="entry name" value="GidB"/>
    <property type="match status" value="1"/>
</dbReference>
<organism evidence="7 8">
    <name type="scientific">Acetomicrobium flavidum</name>
    <dbReference type="NCBI Taxonomy" id="49896"/>
    <lineage>
        <taxon>Bacteria</taxon>
        <taxon>Thermotogati</taxon>
        <taxon>Synergistota</taxon>
        <taxon>Synergistia</taxon>
        <taxon>Synergistales</taxon>
        <taxon>Acetomicrobiaceae</taxon>
        <taxon>Acetomicrobium</taxon>
    </lineage>
</organism>
<comment type="function">
    <text evidence="6">Specifically methylates the N7 position of a guanine in 16S rRNA.</text>
</comment>
<evidence type="ECO:0000256" key="1">
    <source>
        <dbReference type="ARBA" id="ARBA00022490"/>
    </source>
</evidence>
<name>A0ABY1JDB8_9BACT</name>
<comment type="similarity">
    <text evidence="6">Belongs to the methyltransferase superfamily. RNA methyltransferase RsmG family.</text>
</comment>
<keyword evidence="1 6" id="KW-0963">Cytoplasm</keyword>
<comment type="subcellular location">
    <subcellularLocation>
        <location evidence="6">Cytoplasm</location>
    </subcellularLocation>
</comment>
<reference evidence="7 8" key="1">
    <citation type="submission" date="2016-11" db="EMBL/GenBank/DDBJ databases">
        <authorList>
            <person name="Varghese N."/>
            <person name="Submissions S."/>
        </authorList>
    </citation>
    <scope>NUCLEOTIDE SEQUENCE [LARGE SCALE GENOMIC DNA]</scope>
    <source>
        <strain evidence="7 8">DSM 20664</strain>
    </source>
</reference>
<evidence type="ECO:0000256" key="4">
    <source>
        <dbReference type="ARBA" id="ARBA00022679"/>
    </source>
</evidence>
<dbReference type="InterPro" id="IPR029063">
    <property type="entry name" value="SAM-dependent_MTases_sf"/>
</dbReference>
<comment type="caution">
    <text evidence="6">Lacks conserved residue(s) required for the propagation of feature annotation.</text>
</comment>
<feature type="binding site" evidence="6">
    <location>
        <position position="77"/>
    </location>
    <ligand>
        <name>S-adenosyl-L-methionine</name>
        <dbReference type="ChEBI" id="CHEBI:59789"/>
    </ligand>
</feature>
<dbReference type="InterPro" id="IPR003682">
    <property type="entry name" value="rRNA_ssu_MeTfrase_G"/>
</dbReference>
<keyword evidence="5 6" id="KW-0949">S-adenosyl-L-methionine</keyword>
<dbReference type="SUPFAM" id="SSF53335">
    <property type="entry name" value="S-adenosyl-L-methionine-dependent methyltransferases"/>
    <property type="match status" value="1"/>
</dbReference>
<protein>
    <recommendedName>
        <fullName evidence="6">Ribosomal RNA small subunit methyltransferase G</fullName>
        <ecNumber evidence="6">2.1.1.-</ecNumber>
    </recommendedName>
    <alternativeName>
        <fullName evidence="6">16S rRNA 7-methylguanosine methyltransferase</fullName>
        <shortName evidence="6">16S rRNA m7G methyltransferase</shortName>
    </alternativeName>
</protein>
<evidence type="ECO:0000256" key="3">
    <source>
        <dbReference type="ARBA" id="ARBA00022603"/>
    </source>
</evidence>
<dbReference type="NCBIfam" id="TIGR00138">
    <property type="entry name" value="rsmG_gidB"/>
    <property type="match status" value="1"/>
</dbReference>
<comment type="caution">
    <text evidence="7">The sequence shown here is derived from an EMBL/GenBank/DDBJ whole genome shotgun (WGS) entry which is preliminary data.</text>
</comment>
<dbReference type="Pfam" id="PF02527">
    <property type="entry name" value="GidB"/>
    <property type="match status" value="1"/>
</dbReference>
<dbReference type="PANTHER" id="PTHR31760:SF0">
    <property type="entry name" value="S-ADENOSYL-L-METHIONINE-DEPENDENT METHYLTRANSFERASES SUPERFAMILY PROTEIN"/>
    <property type="match status" value="1"/>
</dbReference>
<feature type="binding site" evidence="6">
    <location>
        <begin position="123"/>
        <end position="124"/>
    </location>
    <ligand>
        <name>S-adenosyl-L-methionine</name>
        <dbReference type="ChEBI" id="CHEBI:59789"/>
    </ligand>
</feature>
<keyword evidence="4 6" id="KW-0808">Transferase</keyword>